<dbReference type="EMBL" id="CM008050">
    <property type="protein sequence ID" value="PVH38970.1"/>
    <property type="molecule type" value="Genomic_DNA"/>
</dbReference>
<feature type="compositionally biased region" description="Polar residues" evidence="1">
    <location>
        <begin position="1"/>
        <end position="12"/>
    </location>
</feature>
<feature type="domain" description="Myb/SANT-like DNA-binding" evidence="2">
    <location>
        <begin position="71"/>
        <end position="112"/>
    </location>
</feature>
<gene>
    <name evidence="3" type="ORF">PAHAL_5G404600</name>
</gene>
<dbReference type="InterPro" id="IPR028002">
    <property type="entry name" value="Myb_DNA-bind_5"/>
</dbReference>
<dbReference type="PANTHER" id="PTHR45125">
    <property type="entry name" value="F21J9.4-RELATED"/>
    <property type="match status" value="1"/>
</dbReference>
<accession>A0A2T8IMR8</accession>
<dbReference type="Pfam" id="PF13873">
    <property type="entry name" value="Myb_DNA-bind_5"/>
    <property type="match status" value="1"/>
</dbReference>
<feature type="region of interest" description="Disordered" evidence="1">
    <location>
        <begin position="1"/>
        <end position="43"/>
    </location>
</feature>
<dbReference type="AlphaFoldDB" id="A0A2T8IMR8"/>
<organism evidence="3">
    <name type="scientific">Panicum hallii</name>
    <dbReference type="NCBI Taxonomy" id="206008"/>
    <lineage>
        <taxon>Eukaryota</taxon>
        <taxon>Viridiplantae</taxon>
        <taxon>Streptophyta</taxon>
        <taxon>Embryophyta</taxon>
        <taxon>Tracheophyta</taxon>
        <taxon>Spermatophyta</taxon>
        <taxon>Magnoliopsida</taxon>
        <taxon>Liliopsida</taxon>
        <taxon>Poales</taxon>
        <taxon>Poaceae</taxon>
        <taxon>PACMAD clade</taxon>
        <taxon>Panicoideae</taxon>
        <taxon>Panicodae</taxon>
        <taxon>Paniceae</taxon>
        <taxon>Panicinae</taxon>
        <taxon>Panicum</taxon>
        <taxon>Panicum sect. Panicum</taxon>
    </lineage>
</organism>
<sequence length="156" mass="17486">MLKISQSLQRSSVEAAVMKESQGDGEGASVAAGRQRKVVPSRSKLSNFSPKEDMFLVKSWLEISYDPIINTGQKKEGFWARITSQYNNKRSSFPERSFRSLQSRWETIKAEASKFAGHMANVLRDNPSGISDADKTSLALANFADIEQYPFICMHC</sequence>
<dbReference type="EMBL" id="CM008050">
    <property type="protein sequence ID" value="PVH38969.1"/>
    <property type="molecule type" value="Genomic_DNA"/>
</dbReference>
<reference evidence="3" key="1">
    <citation type="submission" date="2018-04" db="EMBL/GenBank/DDBJ databases">
        <title>WGS assembly of Panicum hallii.</title>
        <authorList>
            <person name="Lovell J."/>
            <person name="Jenkins J."/>
            <person name="Lowry D."/>
            <person name="Mamidi S."/>
            <person name="Sreedasyam A."/>
            <person name="Weng X."/>
            <person name="Barry K."/>
            <person name="Bonette J."/>
            <person name="Campitelli B."/>
            <person name="Daum C."/>
            <person name="Gordon S."/>
            <person name="Gould B."/>
            <person name="Lipzen A."/>
            <person name="Macqueen A."/>
            <person name="Palacio-Mejia J."/>
            <person name="Plott C."/>
            <person name="Shakirov E."/>
            <person name="Shu S."/>
            <person name="Yoshinaga Y."/>
            <person name="Zane M."/>
            <person name="Rokhsar D."/>
            <person name="Grimwood J."/>
            <person name="Schmutz J."/>
            <person name="Juenger T."/>
        </authorList>
    </citation>
    <scope>NUCLEOTIDE SEQUENCE [LARGE SCALE GENOMIC DNA]</scope>
    <source>
        <strain evidence="3">FIL2</strain>
    </source>
</reference>
<dbReference type="PANTHER" id="PTHR45125:SF3">
    <property type="entry name" value="NO-APICAL-MERISTEM-ASSOCIATED CARBOXY-TERMINAL DOMAIN PROTEIN"/>
    <property type="match status" value="1"/>
</dbReference>
<evidence type="ECO:0000313" key="3">
    <source>
        <dbReference type="EMBL" id="PVH38970.1"/>
    </source>
</evidence>
<protein>
    <recommendedName>
        <fullName evidence="2">Myb/SANT-like DNA-binding domain-containing protein</fullName>
    </recommendedName>
</protein>
<evidence type="ECO:0000256" key="1">
    <source>
        <dbReference type="SAM" id="MobiDB-lite"/>
    </source>
</evidence>
<dbReference type="Gramene" id="PVH38969">
    <property type="protein sequence ID" value="PVH38969"/>
    <property type="gene ID" value="PAHAL_5G404600"/>
</dbReference>
<dbReference type="Proteomes" id="UP000243499">
    <property type="component" value="Chromosome 5"/>
</dbReference>
<dbReference type="Gramene" id="PVH38970">
    <property type="protein sequence ID" value="PVH38970"/>
    <property type="gene ID" value="PAHAL_5G404600"/>
</dbReference>
<proteinExistence type="predicted"/>
<name>A0A2T8IMR8_9POAL</name>
<evidence type="ECO:0000259" key="2">
    <source>
        <dbReference type="Pfam" id="PF13873"/>
    </source>
</evidence>